<keyword evidence="1" id="KW-1133">Transmembrane helix</keyword>
<evidence type="ECO:0000256" key="1">
    <source>
        <dbReference type="SAM" id="Phobius"/>
    </source>
</evidence>
<dbReference type="RefSeq" id="WP_310902427.1">
    <property type="nucleotide sequence ID" value="NZ_JAMQOS010000012.1"/>
</dbReference>
<comment type="caution">
    <text evidence="2">The sequence shown here is derived from an EMBL/GenBank/DDBJ whole genome shotgun (WGS) entry which is preliminary data.</text>
</comment>
<feature type="transmembrane region" description="Helical" evidence="1">
    <location>
        <begin position="43"/>
        <end position="68"/>
    </location>
</feature>
<name>A0ABU2FVG7_9EURY</name>
<dbReference type="EMBL" id="JAMQOS010000012">
    <property type="protein sequence ID" value="MDS0284761.1"/>
    <property type="molecule type" value="Genomic_DNA"/>
</dbReference>
<sequence>MSTAAETPVAVQLTVLVGVSIGAALIAHNLLGYLSTTSAGPNALAWWVPLLSFGMPLLVVAGVLVWLYGGSGR</sequence>
<keyword evidence="1" id="KW-0812">Transmembrane</keyword>
<gene>
    <name evidence="2" type="ORF">NDI86_21905</name>
</gene>
<feature type="transmembrane region" description="Helical" evidence="1">
    <location>
        <begin position="9"/>
        <end position="31"/>
    </location>
</feature>
<dbReference type="Proteomes" id="UP001268864">
    <property type="component" value="Unassembled WGS sequence"/>
</dbReference>
<reference evidence="2 3" key="1">
    <citation type="submission" date="2022-06" db="EMBL/GenBank/DDBJ databases">
        <title>Halomicroarcula sp. a new haloarchaeum isolate from saline soil.</title>
        <authorList>
            <person name="Strakova D."/>
            <person name="Galisteo C."/>
            <person name="Sanchez-Porro C."/>
            <person name="Ventosa A."/>
        </authorList>
    </citation>
    <scope>NUCLEOTIDE SEQUENCE [LARGE SCALE GENOMIC DNA]</scope>
    <source>
        <strain evidence="2 3">S3CR25-11</strain>
    </source>
</reference>
<accession>A0ABU2FVG7</accession>
<proteinExistence type="predicted"/>
<protein>
    <submittedName>
        <fullName evidence="2">Uncharacterized protein</fullName>
    </submittedName>
</protein>
<keyword evidence="1" id="KW-0472">Membrane</keyword>
<keyword evidence="3" id="KW-1185">Reference proteome</keyword>
<organism evidence="2 3">
    <name type="scientific">Haloarcula onubensis</name>
    <dbReference type="NCBI Taxonomy" id="2950539"/>
    <lineage>
        <taxon>Archaea</taxon>
        <taxon>Methanobacteriati</taxon>
        <taxon>Methanobacteriota</taxon>
        <taxon>Stenosarchaea group</taxon>
        <taxon>Halobacteria</taxon>
        <taxon>Halobacteriales</taxon>
        <taxon>Haloarculaceae</taxon>
        <taxon>Haloarcula</taxon>
    </lineage>
</organism>
<evidence type="ECO:0000313" key="2">
    <source>
        <dbReference type="EMBL" id="MDS0284761.1"/>
    </source>
</evidence>
<evidence type="ECO:0000313" key="3">
    <source>
        <dbReference type="Proteomes" id="UP001268864"/>
    </source>
</evidence>